<evidence type="ECO:0000313" key="5">
    <source>
        <dbReference type="Proteomes" id="UP001162162"/>
    </source>
</evidence>
<dbReference type="EMBL" id="JAPWTK010000269">
    <property type="protein sequence ID" value="KAJ8944038.1"/>
    <property type="molecule type" value="Genomic_DNA"/>
</dbReference>
<dbReference type="Proteomes" id="UP001162162">
    <property type="component" value="Unassembled WGS sequence"/>
</dbReference>
<evidence type="ECO:0000313" key="4">
    <source>
        <dbReference type="EMBL" id="KAJ8944038.1"/>
    </source>
</evidence>
<feature type="transmembrane region" description="Helical" evidence="2">
    <location>
        <begin position="167"/>
        <end position="187"/>
    </location>
</feature>
<keyword evidence="2" id="KW-0812">Transmembrane</keyword>
<comment type="caution">
    <text evidence="4">The sequence shown here is derived from an EMBL/GenBank/DDBJ whole genome shotgun (WGS) entry which is preliminary data.</text>
</comment>
<evidence type="ECO:0000256" key="2">
    <source>
        <dbReference type="SAM" id="Phobius"/>
    </source>
</evidence>
<evidence type="ECO:0000259" key="3">
    <source>
        <dbReference type="Pfam" id="PF00060"/>
    </source>
</evidence>
<evidence type="ECO:0000256" key="1">
    <source>
        <dbReference type="ARBA" id="ARBA00008685"/>
    </source>
</evidence>
<dbReference type="Gene3D" id="1.10.287.70">
    <property type="match status" value="1"/>
</dbReference>
<accession>A0AAV8Y0I5</accession>
<dbReference type="AlphaFoldDB" id="A0AAV8Y0I5"/>
<comment type="similarity">
    <text evidence="1">Belongs to the glutamate-gated ion channel (TC 1.A.10.1) family.</text>
</comment>
<feature type="domain" description="Ionotropic glutamate receptor C-terminal" evidence="3">
    <location>
        <begin position="134"/>
        <end position="189"/>
    </location>
</feature>
<dbReference type="InterPro" id="IPR001320">
    <property type="entry name" value="Iontro_rcpt_C"/>
</dbReference>
<keyword evidence="5" id="KW-1185">Reference proteome</keyword>
<dbReference type="Pfam" id="PF00060">
    <property type="entry name" value="Lig_chan"/>
    <property type="match status" value="1"/>
</dbReference>
<dbReference type="GO" id="GO:0016020">
    <property type="term" value="C:membrane"/>
    <property type="evidence" value="ECO:0007669"/>
    <property type="project" value="InterPro"/>
</dbReference>
<sequence>STLFRDKTTDLQNQTLKVTVFSHIPGTTKINSIHEWPVMWAGVTICLILTGFAFFILARFHIHITRMKQAYLRNENKTRGNPQPEYDKKKRVVTLSMYPQAEKLDANVKYTLMREKYLSRKVENYPTGLYQFSEPINSILYTYSMLLLVSLPKLPTGWSLRILTGWYWLYCLLLVTSYRASMTAILAKPTPRSLAMFSLPLVDRVSPKEWGKTKFEILDTKIL</sequence>
<proteinExistence type="inferred from homology"/>
<feature type="non-terminal residue" evidence="4">
    <location>
        <position position="1"/>
    </location>
</feature>
<dbReference type="GO" id="GO:0015276">
    <property type="term" value="F:ligand-gated monoatomic ion channel activity"/>
    <property type="evidence" value="ECO:0007669"/>
    <property type="project" value="InterPro"/>
</dbReference>
<keyword evidence="2" id="KW-0472">Membrane</keyword>
<protein>
    <recommendedName>
        <fullName evidence="3">Ionotropic glutamate receptor C-terminal domain-containing protein</fullName>
    </recommendedName>
</protein>
<organism evidence="4 5">
    <name type="scientific">Aromia moschata</name>
    <dbReference type="NCBI Taxonomy" id="1265417"/>
    <lineage>
        <taxon>Eukaryota</taxon>
        <taxon>Metazoa</taxon>
        <taxon>Ecdysozoa</taxon>
        <taxon>Arthropoda</taxon>
        <taxon>Hexapoda</taxon>
        <taxon>Insecta</taxon>
        <taxon>Pterygota</taxon>
        <taxon>Neoptera</taxon>
        <taxon>Endopterygota</taxon>
        <taxon>Coleoptera</taxon>
        <taxon>Polyphaga</taxon>
        <taxon>Cucujiformia</taxon>
        <taxon>Chrysomeloidea</taxon>
        <taxon>Cerambycidae</taxon>
        <taxon>Cerambycinae</taxon>
        <taxon>Callichromatini</taxon>
        <taxon>Aromia</taxon>
    </lineage>
</organism>
<feature type="transmembrane region" description="Helical" evidence="2">
    <location>
        <begin position="38"/>
        <end position="58"/>
    </location>
</feature>
<keyword evidence="2" id="KW-1133">Transmembrane helix</keyword>
<reference evidence="4" key="1">
    <citation type="journal article" date="2023" name="Insect Mol. Biol.">
        <title>Genome sequencing provides insights into the evolution of gene families encoding plant cell wall-degrading enzymes in longhorned beetles.</title>
        <authorList>
            <person name="Shin N.R."/>
            <person name="Okamura Y."/>
            <person name="Kirsch R."/>
            <person name="Pauchet Y."/>
        </authorList>
    </citation>
    <scope>NUCLEOTIDE SEQUENCE</scope>
    <source>
        <strain evidence="4">AMC_N1</strain>
    </source>
</reference>
<name>A0AAV8Y0I5_9CUCU</name>
<gene>
    <name evidence="4" type="ORF">NQ318_016236</name>
</gene>